<feature type="transmembrane region" description="Helical" evidence="1">
    <location>
        <begin position="30"/>
        <end position="48"/>
    </location>
</feature>
<keyword evidence="1" id="KW-0812">Transmembrane</keyword>
<dbReference type="AlphaFoldDB" id="A0A2W1K345"/>
<gene>
    <name evidence="2" type="ORF">DN052_08090</name>
</gene>
<evidence type="ECO:0000256" key="1">
    <source>
        <dbReference type="SAM" id="Phobius"/>
    </source>
</evidence>
<evidence type="ECO:0000313" key="3">
    <source>
        <dbReference type="Proteomes" id="UP000248886"/>
    </source>
</evidence>
<sequence>MPYIISGIIPYILHMVMIMCNYVILILHNIIWKFVVPITVSFVAYWLLKKSDENTRRRRYSILGVAIMESLLEEVNHGITIMKNRQRTLLPVKSWYGVKTVSNDVLLRIIAVSMNITKKGFPPREIRIHCKNYFEHMSVRWENAVKNSQGDNGAIINNLVDNCNFVQAAEGVRDMLVQCKGLLDNNAKKRFFPK</sequence>
<organism evidence="2 3">
    <name type="scientific">Acidithiobacillus ferrooxidans</name>
    <name type="common">Thiobacillus ferrooxidans</name>
    <dbReference type="NCBI Taxonomy" id="920"/>
    <lineage>
        <taxon>Bacteria</taxon>
        <taxon>Pseudomonadati</taxon>
        <taxon>Pseudomonadota</taxon>
        <taxon>Acidithiobacillia</taxon>
        <taxon>Acidithiobacillales</taxon>
        <taxon>Acidithiobacillaceae</taxon>
        <taxon>Acidithiobacillus</taxon>
    </lineage>
</organism>
<dbReference type="EMBL" id="QKQP01000002">
    <property type="protein sequence ID" value="PZD81236.1"/>
    <property type="molecule type" value="Genomic_DNA"/>
</dbReference>
<comment type="caution">
    <text evidence="2">The sequence shown here is derived from an EMBL/GenBank/DDBJ whole genome shotgun (WGS) entry which is preliminary data.</text>
</comment>
<dbReference type="Proteomes" id="UP000248886">
    <property type="component" value="Unassembled WGS sequence"/>
</dbReference>
<keyword evidence="1" id="KW-1133">Transmembrane helix</keyword>
<keyword evidence="1" id="KW-0472">Membrane</keyword>
<name>A0A2W1K345_ACIFR</name>
<reference evidence="2 3" key="1">
    <citation type="submission" date="2018-06" db="EMBL/GenBank/DDBJ databases">
        <title>Draft sequence of Acidithiobacillus ferrooxidans CCM 4253.</title>
        <authorList>
            <person name="Moya-Beltran A."/>
            <person name="Castro M."/>
            <person name="Covarrubias P.C."/>
            <person name="Issotta F."/>
            <person name="Janiczek O."/>
            <person name="Mandl M."/>
            <person name="Kucera J."/>
            <person name="Quatrini R."/>
        </authorList>
    </citation>
    <scope>NUCLEOTIDE SEQUENCE [LARGE SCALE GENOMIC DNA]</scope>
    <source>
        <strain evidence="2 3">CCM 4253</strain>
    </source>
</reference>
<protein>
    <submittedName>
        <fullName evidence="2">Uncharacterized protein</fullName>
    </submittedName>
</protein>
<proteinExistence type="predicted"/>
<feature type="transmembrane region" description="Helical" evidence="1">
    <location>
        <begin position="7"/>
        <end position="24"/>
    </location>
</feature>
<evidence type="ECO:0000313" key="2">
    <source>
        <dbReference type="EMBL" id="PZD81236.1"/>
    </source>
</evidence>
<accession>A0A2W1K345</accession>